<feature type="transmembrane region" description="Helical" evidence="7">
    <location>
        <begin position="239"/>
        <end position="257"/>
    </location>
</feature>
<dbReference type="Proteomes" id="UP001596122">
    <property type="component" value="Unassembled WGS sequence"/>
</dbReference>
<feature type="transmembrane region" description="Helical" evidence="7">
    <location>
        <begin position="212"/>
        <end position="233"/>
    </location>
</feature>
<keyword evidence="10" id="KW-1185">Reference proteome</keyword>
<dbReference type="PIRSF" id="PIRSF006066">
    <property type="entry name" value="HI0050"/>
    <property type="match status" value="1"/>
</dbReference>
<sequence length="424" mass="44023">MTVTVMAIAIALLIALRIPIAFAILGPCLLYMWTSGQSVGLAMRTATGGVNSWPLLAVPLFILVGVLATRAGIADRMFALALALLGRLRGALGYVNVGVSLGFSWMNGSALADAAGVGAIQVPQMVKNGYPRPFAIGLTASSSVIGPIMPPSIPAVVFASVAAVSTSALFAAAVVPAFIIAMLLTAFVWFWARKREDLRSVRFSWREVGRTAVAGVGALLAPVVILGGILSGFFTPTEAAAVGALYMLLLGFLYRTLTVRNLPRVFADAAVTTASIMVILGASALLGWILARERVPQTLAGLFLEISDSPIVFLLLVNVLLLVLGAVLEPTSALVIGVPVLLPVAVQLGIDPVHFGVIVVLNLMLGLLTPPIGGVLFVLSSVTRTPVAEVFRGVAPFLVPLAAALLLVTFAPGLVLWLPGVLGL</sequence>
<feature type="transmembrane region" description="Helical" evidence="7">
    <location>
        <begin position="333"/>
        <end position="350"/>
    </location>
</feature>
<dbReference type="NCBIfam" id="TIGR00786">
    <property type="entry name" value="dctM"/>
    <property type="match status" value="1"/>
</dbReference>
<dbReference type="InterPro" id="IPR010656">
    <property type="entry name" value="DctM"/>
</dbReference>
<accession>A0ABW0GVA3</accession>
<proteinExistence type="predicted"/>
<evidence type="ECO:0000256" key="5">
    <source>
        <dbReference type="ARBA" id="ARBA00022989"/>
    </source>
</evidence>
<feature type="domain" description="TRAP C4-dicarboxylate transport system permease DctM subunit" evidence="8">
    <location>
        <begin position="9"/>
        <end position="413"/>
    </location>
</feature>
<dbReference type="RefSeq" id="WP_340269790.1">
    <property type="nucleotide sequence ID" value="NZ_JBBEOG010000005.1"/>
</dbReference>
<feature type="transmembrane region" description="Helical" evidence="7">
    <location>
        <begin position="394"/>
        <end position="418"/>
    </location>
</feature>
<evidence type="ECO:0000256" key="7">
    <source>
        <dbReference type="SAM" id="Phobius"/>
    </source>
</evidence>
<evidence type="ECO:0000256" key="1">
    <source>
        <dbReference type="ARBA" id="ARBA00004429"/>
    </source>
</evidence>
<dbReference type="InterPro" id="IPR004681">
    <property type="entry name" value="TRAP_DctM"/>
</dbReference>
<name>A0ABW0GVA3_9MICO</name>
<feature type="transmembrane region" description="Helical" evidence="7">
    <location>
        <begin position="53"/>
        <end position="71"/>
    </location>
</feature>
<evidence type="ECO:0000313" key="9">
    <source>
        <dbReference type="EMBL" id="MFC5382101.1"/>
    </source>
</evidence>
<keyword evidence="5 7" id="KW-1133">Transmembrane helix</keyword>
<evidence type="ECO:0000256" key="2">
    <source>
        <dbReference type="ARBA" id="ARBA00022475"/>
    </source>
</evidence>
<evidence type="ECO:0000256" key="3">
    <source>
        <dbReference type="ARBA" id="ARBA00022519"/>
    </source>
</evidence>
<dbReference type="PANTHER" id="PTHR33362:SF3">
    <property type="entry name" value="SIALIC ACID TRAP TRANSPORTER PERMEASE PROTEIN SIAT"/>
    <property type="match status" value="1"/>
</dbReference>
<keyword evidence="6 7" id="KW-0472">Membrane</keyword>
<evidence type="ECO:0000256" key="4">
    <source>
        <dbReference type="ARBA" id="ARBA00022692"/>
    </source>
</evidence>
<keyword evidence="2" id="KW-1003">Cell membrane</keyword>
<protein>
    <submittedName>
        <fullName evidence="9">TRAP transporter large permease</fullName>
    </submittedName>
</protein>
<evidence type="ECO:0000313" key="10">
    <source>
        <dbReference type="Proteomes" id="UP001596122"/>
    </source>
</evidence>
<feature type="transmembrane region" description="Helical" evidence="7">
    <location>
        <begin position="168"/>
        <end position="191"/>
    </location>
</feature>
<gene>
    <name evidence="9" type="ORF">ACFPJ6_15125</name>
</gene>
<comment type="caution">
    <text evidence="9">The sequence shown here is derived from an EMBL/GenBank/DDBJ whole genome shotgun (WGS) entry which is preliminary data.</text>
</comment>
<evidence type="ECO:0000259" key="8">
    <source>
        <dbReference type="Pfam" id="PF06808"/>
    </source>
</evidence>
<feature type="transmembrane region" description="Helical" evidence="7">
    <location>
        <begin position="269"/>
        <end position="291"/>
    </location>
</feature>
<feature type="transmembrane region" description="Helical" evidence="7">
    <location>
        <begin position="356"/>
        <end position="382"/>
    </location>
</feature>
<feature type="transmembrane region" description="Helical" evidence="7">
    <location>
        <begin position="7"/>
        <end position="33"/>
    </location>
</feature>
<keyword evidence="3" id="KW-0997">Cell inner membrane</keyword>
<keyword evidence="4 7" id="KW-0812">Transmembrane</keyword>
<dbReference type="PANTHER" id="PTHR33362">
    <property type="entry name" value="SIALIC ACID TRAP TRANSPORTER PERMEASE PROTEIN SIAT-RELATED"/>
    <property type="match status" value="1"/>
</dbReference>
<organism evidence="9 10">
    <name type="scientific">Aquipuribacter nitratireducens</name>
    <dbReference type="NCBI Taxonomy" id="650104"/>
    <lineage>
        <taxon>Bacteria</taxon>
        <taxon>Bacillati</taxon>
        <taxon>Actinomycetota</taxon>
        <taxon>Actinomycetes</taxon>
        <taxon>Micrococcales</taxon>
        <taxon>Intrasporangiaceae</taxon>
        <taxon>Aquipuribacter</taxon>
    </lineage>
</organism>
<evidence type="ECO:0000256" key="6">
    <source>
        <dbReference type="ARBA" id="ARBA00023136"/>
    </source>
</evidence>
<reference evidence="10" key="1">
    <citation type="journal article" date="2019" name="Int. J. Syst. Evol. Microbiol.">
        <title>The Global Catalogue of Microorganisms (GCM) 10K type strain sequencing project: providing services to taxonomists for standard genome sequencing and annotation.</title>
        <authorList>
            <consortium name="The Broad Institute Genomics Platform"/>
            <consortium name="The Broad Institute Genome Sequencing Center for Infectious Disease"/>
            <person name="Wu L."/>
            <person name="Ma J."/>
        </authorList>
    </citation>
    <scope>NUCLEOTIDE SEQUENCE [LARGE SCALE GENOMIC DNA]</scope>
    <source>
        <strain evidence="10">CCUG 43114</strain>
    </source>
</reference>
<comment type="subcellular location">
    <subcellularLocation>
        <location evidence="1">Cell inner membrane</location>
        <topology evidence="1">Multi-pass membrane protein</topology>
    </subcellularLocation>
</comment>
<feature type="transmembrane region" description="Helical" evidence="7">
    <location>
        <begin position="311"/>
        <end position="328"/>
    </location>
</feature>
<dbReference type="EMBL" id="JBHSLD010000014">
    <property type="protein sequence ID" value="MFC5382101.1"/>
    <property type="molecule type" value="Genomic_DNA"/>
</dbReference>
<feature type="transmembrane region" description="Helical" evidence="7">
    <location>
        <begin position="134"/>
        <end position="162"/>
    </location>
</feature>
<dbReference type="Pfam" id="PF06808">
    <property type="entry name" value="DctM"/>
    <property type="match status" value="1"/>
</dbReference>